<dbReference type="InterPro" id="IPR017941">
    <property type="entry name" value="Rieske_2Fe-2S"/>
</dbReference>
<keyword evidence="3" id="KW-0479">Metal-binding</keyword>
<feature type="region of interest" description="Disordered" evidence="7">
    <location>
        <begin position="1"/>
        <end position="33"/>
    </location>
</feature>
<dbReference type="InterPro" id="IPR015879">
    <property type="entry name" value="Ring_hydroxy_dOase_asu_C_dom"/>
</dbReference>
<dbReference type="InterPro" id="IPR001663">
    <property type="entry name" value="Rng_hydr_dOase-A"/>
</dbReference>
<proteinExistence type="predicted"/>
<keyword evidence="4" id="KW-0560">Oxidoreductase</keyword>
<feature type="domain" description="Rieske" evidence="8">
    <location>
        <begin position="91"/>
        <end position="195"/>
    </location>
</feature>
<dbReference type="GO" id="GO:0005506">
    <property type="term" value="F:iron ion binding"/>
    <property type="evidence" value="ECO:0007669"/>
    <property type="project" value="InterPro"/>
</dbReference>
<dbReference type="GO" id="GO:0016491">
    <property type="term" value="F:oxidoreductase activity"/>
    <property type="evidence" value="ECO:0007669"/>
    <property type="project" value="UniProtKB-KW"/>
</dbReference>
<dbReference type="SUPFAM" id="SSF50022">
    <property type="entry name" value="ISP domain"/>
    <property type="match status" value="1"/>
</dbReference>
<evidence type="ECO:0000256" key="6">
    <source>
        <dbReference type="ARBA" id="ARBA00023014"/>
    </source>
</evidence>
<comment type="cofactor">
    <cofactor evidence="1">
        <name>Fe cation</name>
        <dbReference type="ChEBI" id="CHEBI:24875"/>
    </cofactor>
</comment>
<dbReference type="Gene3D" id="3.90.380.10">
    <property type="entry name" value="Naphthalene 1,2-dioxygenase Alpha Subunit, Chain A, domain 1"/>
    <property type="match status" value="2"/>
</dbReference>
<dbReference type="PROSITE" id="PS51296">
    <property type="entry name" value="RIESKE"/>
    <property type="match status" value="1"/>
</dbReference>
<evidence type="ECO:0000256" key="7">
    <source>
        <dbReference type="SAM" id="MobiDB-lite"/>
    </source>
</evidence>
<dbReference type="GO" id="GO:0051537">
    <property type="term" value="F:2 iron, 2 sulfur cluster binding"/>
    <property type="evidence" value="ECO:0007669"/>
    <property type="project" value="UniProtKB-KW"/>
</dbReference>
<gene>
    <name evidence="9" type="ORF">METZ01_LOCUS20589</name>
</gene>
<dbReference type="PRINTS" id="PR00090">
    <property type="entry name" value="RNGDIOXGNASE"/>
</dbReference>
<dbReference type="Gene3D" id="2.102.10.10">
    <property type="entry name" value="Rieske [2Fe-2S] iron-sulphur domain"/>
    <property type="match status" value="1"/>
</dbReference>
<protein>
    <recommendedName>
        <fullName evidence="8">Rieske domain-containing protein</fullName>
    </recommendedName>
</protein>
<dbReference type="PANTHER" id="PTHR43756">
    <property type="entry name" value="CHOLINE MONOOXYGENASE, CHLOROPLASTIC"/>
    <property type="match status" value="1"/>
</dbReference>
<name>A0A381PL19_9ZZZZ</name>
<dbReference type="PANTHER" id="PTHR43756:SF5">
    <property type="entry name" value="CHOLINE MONOOXYGENASE, CHLOROPLASTIC"/>
    <property type="match status" value="1"/>
</dbReference>
<keyword evidence="5" id="KW-0408">Iron</keyword>
<dbReference type="CDD" id="cd03469">
    <property type="entry name" value="Rieske_RO_Alpha_N"/>
    <property type="match status" value="1"/>
</dbReference>
<feature type="compositionally biased region" description="Polar residues" evidence="7">
    <location>
        <begin position="19"/>
        <end position="33"/>
    </location>
</feature>
<organism evidence="9">
    <name type="scientific">marine metagenome</name>
    <dbReference type="NCBI Taxonomy" id="408172"/>
    <lineage>
        <taxon>unclassified sequences</taxon>
        <taxon>metagenomes</taxon>
        <taxon>ecological metagenomes</taxon>
    </lineage>
</organism>
<evidence type="ECO:0000256" key="1">
    <source>
        <dbReference type="ARBA" id="ARBA00001962"/>
    </source>
</evidence>
<keyword evidence="2" id="KW-0001">2Fe-2S</keyword>
<dbReference type="InterPro" id="IPR036922">
    <property type="entry name" value="Rieske_2Fe-2S_sf"/>
</dbReference>
<evidence type="ECO:0000313" key="9">
    <source>
        <dbReference type="EMBL" id="SUZ67735.1"/>
    </source>
</evidence>
<dbReference type="SUPFAM" id="SSF55961">
    <property type="entry name" value="Bet v1-like"/>
    <property type="match status" value="1"/>
</dbReference>
<dbReference type="AlphaFoldDB" id="A0A381PL19"/>
<sequence>MQLGRRPDGAKPSNARGRLNSTVQPEMGSPTSVASRELLVKQARRTLGHVRSGTMPLGDQIYEVPASKYVDPARWELEIERIFRRVPLVLGLAAELSDLNTYRALTVAGTPILVIRANDGVVRAFLNTCRHRGSRIVDDGHGTKRRFTCPYHAWTYSTEGKLVGVTDRSLFGELADDCAGLVELPCTERAGLIFSNVMPDVEPHFDEFLCGYDEMLGHLGLADSYLVGQQSIPGPGWKIVYDGYLDLYHIPYLHRESFGPDWCNRGIYDAWGPHQRVSPLDHRFLQLDGVPEEEWETDQLLGGLWTIFPNVSIASFDCDGPLYMVSQLFPGNGPFESVTTQSFLTKEPVDANRMSLIEQRMEFLLGVVRDEDYRTCEGIQQSLRSNPARSALFGRNEIGGQRFHQWVDALVEADDMSGYRDLLSEMTTTFPE</sequence>
<evidence type="ECO:0000256" key="4">
    <source>
        <dbReference type="ARBA" id="ARBA00023002"/>
    </source>
</evidence>
<dbReference type="EMBL" id="UINC01001019">
    <property type="protein sequence ID" value="SUZ67735.1"/>
    <property type="molecule type" value="Genomic_DNA"/>
</dbReference>
<keyword evidence="6" id="KW-0411">Iron-sulfur</keyword>
<accession>A0A381PL19</accession>
<evidence type="ECO:0000256" key="5">
    <source>
        <dbReference type="ARBA" id="ARBA00023004"/>
    </source>
</evidence>
<evidence type="ECO:0000259" key="8">
    <source>
        <dbReference type="PROSITE" id="PS51296"/>
    </source>
</evidence>
<dbReference type="Pfam" id="PF00355">
    <property type="entry name" value="Rieske"/>
    <property type="match status" value="1"/>
</dbReference>
<evidence type="ECO:0000256" key="2">
    <source>
        <dbReference type="ARBA" id="ARBA00022714"/>
    </source>
</evidence>
<evidence type="ECO:0000256" key="3">
    <source>
        <dbReference type="ARBA" id="ARBA00022723"/>
    </source>
</evidence>
<reference evidence="9" key="1">
    <citation type="submission" date="2018-05" db="EMBL/GenBank/DDBJ databases">
        <authorList>
            <person name="Lanie J.A."/>
            <person name="Ng W.-L."/>
            <person name="Kazmierczak K.M."/>
            <person name="Andrzejewski T.M."/>
            <person name="Davidsen T.M."/>
            <person name="Wayne K.J."/>
            <person name="Tettelin H."/>
            <person name="Glass J.I."/>
            <person name="Rusch D."/>
            <person name="Podicherti R."/>
            <person name="Tsui H.-C.T."/>
            <person name="Winkler M.E."/>
        </authorList>
    </citation>
    <scope>NUCLEOTIDE SEQUENCE</scope>
</reference>
<dbReference type="Pfam" id="PF00848">
    <property type="entry name" value="Ring_hydroxyl_A"/>
    <property type="match status" value="1"/>
</dbReference>